<dbReference type="Pfam" id="PF21719">
    <property type="entry name" value="MIOS_a-sol"/>
    <property type="match status" value="1"/>
</dbReference>
<dbReference type="InterPro" id="IPR036322">
    <property type="entry name" value="WD40_repeat_dom_sf"/>
</dbReference>
<evidence type="ECO:0000259" key="7">
    <source>
        <dbReference type="Pfam" id="PF21719"/>
    </source>
</evidence>
<accession>A0A060SZ29</accession>
<feature type="region of interest" description="Disordered" evidence="5">
    <location>
        <begin position="415"/>
        <end position="478"/>
    </location>
</feature>
<reference evidence="8" key="2">
    <citation type="submission" date="2014-06" db="EMBL/GenBank/DDBJ databases">
        <title>The complete genome of Blastobotrys (Arxula) adeninivorans LS3 - a yeast of biotechnological interest.</title>
        <authorList>
            <person name="Kunze G."/>
            <person name="Gaillardin C."/>
            <person name="Czernicka M."/>
            <person name="Durrens P."/>
            <person name="Martin T."/>
            <person name="Boer E."/>
            <person name="Gabaldon T."/>
            <person name="Cruz J."/>
            <person name="Talla E."/>
            <person name="Marck C."/>
            <person name="Goffeau A."/>
            <person name="Barbe V."/>
            <person name="Baret P."/>
            <person name="Baronian K."/>
            <person name="Beier S."/>
            <person name="Bleykasten C."/>
            <person name="Bode R."/>
            <person name="Casaregola S."/>
            <person name="Despons L."/>
            <person name="Fairhead C."/>
            <person name="Giersberg M."/>
            <person name="Gierski P."/>
            <person name="Hahnel U."/>
            <person name="Hartmann A."/>
            <person name="Jankowska D."/>
            <person name="Jubin C."/>
            <person name="Jung P."/>
            <person name="Lafontaine I."/>
            <person name="Leh-Louis V."/>
            <person name="Lemaire M."/>
            <person name="Marcet-Houben M."/>
            <person name="Mascher M."/>
            <person name="Morel G."/>
            <person name="Richard G.-F."/>
            <person name="Riechen J."/>
            <person name="Sacerdot C."/>
            <person name="Sarkar A."/>
            <person name="Savel G."/>
            <person name="Schacherer J."/>
            <person name="Sherman D."/>
            <person name="Straub M.-L."/>
            <person name="Stein N."/>
            <person name="Thierry A."/>
            <person name="Trautwein-Schult A."/>
            <person name="Westhof E."/>
            <person name="Worch S."/>
            <person name="Dujon B."/>
            <person name="Souciet J.-L."/>
            <person name="Wincker P."/>
            <person name="Scholz U."/>
            <person name="Neuveglise N."/>
        </authorList>
    </citation>
    <scope>NUCLEOTIDE SEQUENCE</scope>
    <source>
        <strain evidence="8">LS3</strain>
    </source>
</reference>
<comment type="similarity">
    <text evidence="1">Belongs to the WD repeat mio family.</text>
</comment>
<evidence type="ECO:0000256" key="3">
    <source>
        <dbReference type="ARBA" id="ARBA00022737"/>
    </source>
</evidence>
<sequence length="984" mass="108520">MANIVHAHQWDEGNSQYFVSLSPVRDELGLYESVYSNNSYSTSKKSGISDFDTLHCYGYSPVERGLACAGQSNGTVNLTNLLRPELPTLRLRPKQSRPCNSVSFNSNGLMAAGFDKVRNDNCLMVWNIEHYARTSSHSSQGEDSYKTPLESYLPNEVISSVAFLKDSPSVLLCGSYKFIRELDLRSPSHNYQCASKSSPLISVNPFNDNVFASYSETGAMALWDRRQMRTGFANSEPVLSMNRVLGDKKNAQGSFRFSLVHQNEFATLNEGDLLRRWQIGIVPAMPELGIRRPFYGNTAGGSGGGTFGAGGSGTASSGPEQIPQTPEHGPRSQSYMSTNDTLFISSVLDHKTQYDKVAGFDYAGDATNANAVSFMCIRQSGQVFRMKIQESPDATSFDPRNEIAIVDPERVVLINPSDSARGRASTSSTSQQNDKYHRKQSYASEDLDEDSDGDERRDSRTSQTDRKGSYNEQTEEELAIQDQQEGLLDAAAVLDGDISSIIYKRAQAGYAFDCEKNIEILDSLHGDNYLKYVWQWLKSASRAEAKGAMLSKKLDLGFEGVLGIWEGSAGLRGQARHIESGPISEKDFAAAMNEMLAKSTYPAFISHAVAGGPKQAYRRLCLRVAGWNFGLAQLETKLQELEEQGQYEKAAGWAVFHGDVDRAVQSLASSNKERLRLISTAVAGYGAYKDSDSNNPWREQCRKLASDLGNPYLRAIFAFIADGSWTDVLDESSLPLVERLGIALRFLPDDELSSFLTRVTSRTIRNGDLEGIMLTGITPRAVDLLQSYVDKTSDVQTAALIAASGVPRYFASDKINAWTEEYRMLLNSWRMFSQRARLDVTRNKLSRNGKGTAMIKPPPRQIYLRCSHCKKTIGGKSTSKEEAGMKGKTVAAETSGRCPHCNSPLPRCVICLLPIGSSSPLNKVKGDGAAFSITNQYDQWPTFCLSCNHGLHSGHAKEWFARHDVCPVPDCSCLCNSKSPYKRA</sequence>
<dbReference type="GO" id="GO:0005737">
    <property type="term" value="C:cytoplasm"/>
    <property type="evidence" value="ECO:0007669"/>
    <property type="project" value="TreeGrafter"/>
</dbReference>
<evidence type="ECO:0000256" key="4">
    <source>
        <dbReference type="SAM" id="Coils"/>
    </source>
</evidence>
<feature type="domain" description="MIOS-like alpha-solenoid" evidence="7">
    <location>
        <begin position="503"/>
        <end position="746"/>
    </location>
</feature>
<dbReference type="EMBL" id="HG937693">
    <property type="protein sequence ID" value="CDP33983.1"/>
    <property type="molecule type" value="Genomic_DNA"/>
</dbReference>
<dbReference type="InterPro" id="IPR015943">
    <property type="entry name" value="WD40/YVTN_repeat-like_dom_sf"/>
</dbReference>
<feature type="region of interest" description="Disordered" evidence="5">
    <location>
        <begin position="301"/>
        <end position="335"/>
    </location>
</feature>
<keyword evidence="4" id="KW-0175">Coiled coil</keyword>
<dbReference type="CDD" id="cd16691">
    <property type="entry name" value="mRING-H2-C3H3C2_Mio"/>
    <property type="match status" value="1"/>
</dbReference>
<gene>
    <name evidence="8" type="ORF">GNLVRS02_ARAD1C02068g</name>
</gene>
<feature type="compositionally biased region" description="Gly residues" evidence="5">
    <location>
        <begin position="301"/>
        <end position="313"/>
    </location>
</feature>
<feature type="compositionally biased region" description="Basic and acidic residues" evidence="5">
    <location>
        <begin position="454"/>
        <end position="469"/>
    </location>
</feature>
<dbReference type="PANTHER" id="PTHR16453">
    <property type="entry name" value="WD40 DOMAIN-CONTAINING PROTEIN MIO FAMILY MEMBER"/>
    <property type="match status" value="1"/>
</dbReference>
<dbReference type="PANTHER" id="PTHR16453:SF9">
    <property type="entry name" value="GATOR COMPLEX PROTEIN MIOS"/>
    <property type="match status" value="1"/>
</dbReference>
<dbReference type="InterPro" id="IPR031488">
    <property type="entry name" value="Zn_ribbon_mio"/>
</dbReference>
<proteinExistence type="inferred from homology"/>
<dbReference type="AlphaFoldDB" id="A0A060SZ29"/>
<evidence type="ECO:0000256" key="2">
    <source>
        <dbReference type="ARBA" id="ARBA00022574"/>
    </source>
</evidence>
<feature type="coiled-coil region" evidence="4">
    <location>
        <begin position="624"/>
        <end position="651"/>
    </location>
</feature>
<evidence type="ECO:0000259" key="6">
    <source>
        <dbReference type="Pfam" id="PF17034"/>
    </source>
</evidence>
<evidence type="ECO:0000313" key="8">
    <source>
        <dbReference type="EMBL" id="CDP33983.1"/>
    </source>
</evidence>
<evidence type="ECO:0000256" key="1">
    <source>
        <dbReference type="ARBA" id="ARBA00009713"/>
    </source>
</evidence>
<evidence type="ECO:0000256" key="5">
    <source>
        <dbReference type="SAM" id="MobiDB-lite"/>
    </source>
</evidence>
<reference evidence="8" key="1">
    <citation type="submission" date="2014-02" db="EMBL/GenBank/DDBJ databases">
        <authorList>
            <person name="Genoscope - CEA"/>
        </authorList>
    </citation>
    <scope>NUCLEOTIDE SEQUENCE</scope>
    <source>
        <strain evidence="8">LS3</strain>
    </source>
</reference>
<dbReference type="GO" id="GO:1904263">
    <property type="term" value="P:positive regulation of TORC1 signaling"/>
    <property type="evidence" value="ECO:0007669"/>
    <property type="project" value="TreeGrafter"/>
</dbReference>
<feature type="compositionally biased region" description="Low complexity" evidence="5">
    <location>
        <begin position="417"/>
        <end position="430"/>
    </location>
</feature>
<dbReference type="Pfam" id="PF17034">
    <property type="entry name" value="zinc_ribbon_16"/>
    <property type="match status" value="1"/>
</dbReference>
<name>A0A060SZ29_BLAAD</name>
<dbReference type="Pfam" id="PF21720">
    <property type="entry name" value="MIOS_WD40"/>
    <property type="match status" value="1"/>
</dbReference>
<dbReference type="Gene3D" id="2.130.10.10">
    <property type="entry name" value="YVTN repeat-like/Quinoprotein amine dehydrogenase"/>
    <property type="match status" value="1"/>
</dbReference>
<protein>
    <submittedName>
        <fullName evidence="8">ARAD1C02068p</fullName>
    </submittedName>
</protein>
<dbReference type="InterPro" id="IPR037593">
    <property type="entry name" value="MIOS/Sea4"/>
</dbReference>
<organism evidence="8">
    <name type="scientific">Blastobotrys adeninivorans</name>
    <name type="common">Yeast</name>
    <name type="synonym">Arxula adeninivorans</name>
    <dbReference type="NCBI Taxonomy" id="409370"/>
    <lineage>
        <taxon>Eukaryota</taxon>
        <taxon>Fungi</taxon>
        <taxon>Dikarya</taxon>
        <taxon>Ascomycota</taxon>
        <taxon>Saccharomycotina</taxon>
        <taxon>Dipodascomycetes</taxon>
        <taxon>Dipodascales</taxon>
        <taxon>Trichomonascaceae</taxon>
        <taxon>Blastobotrys</taxon>
    </lineage>
</organism>
<keyword evidence="3" id="KW-0677">Repeat</keyword>
<keyword evidence="2" id="KW-0853">WD repeat</keyword>
<dbReference type="PhylomeDB" id="A0A060SZ29"/>
<dbReference type="SUPFAM" id="SSF50978">
    <property type="entry name" value="WD40 repeat-like"/>
    <property type="match status" value="1"/>
</dbReference>
<feature type="domain" description="GATOR2 complex protein MIO zinc-ribbon like" evidence="6">
    <location>
        <begin position="866"/>
        <end position="978"/>
    </location>
</feature>
<dbReference type="InterPro" id="IPR049092">
    <property type="entry name" value="MIOS_a-sol"/>
</dbReference>